<keyword evidence="2" id="KW-1185">Reference proteome</keyword>
<protein>
    <submittedName>
        <fullName evidence="1">Glycosyltransferase family 25 protein</fullName>
    </submittedName>
</protein>
<reference evidence="1 2" key="1">
    <citation type="journal article" date="2022" name="New Phytol.">
        <title>Ecological generalism drives hyperdiversity of secondary metabolite gene clusters in xylarialean endophytes.</title>
        <authorList>
            <person name="Franco M.E.E."/>
            <person name="Wisecaver J.H."/>
            <person name="Arnold A.E."/>
            <person name="Ju Y.M."/>
            <person name="Slot J.C."/>
            <person name="Ahrendt S."/>
            <person name="Moore L.P."/>
            <person name="Eastman K.E."/>
            <person name="Scott K."/>
            <person name="Konkel Z."/>
            <person name="Mondo S.J."/>
            <person name="Kuo A."/>
            <person name="Hayes R.D."/>
            <person name="Haridas S."/>
            <person name="Andreopoulos B."/>
            <person name="Riley R."/>
            <person name="LaButti K."/>
            <person name="Pangilinan J."/>
            <person name="Lipzen A."/>
            <person name="Amirebrahimi M."/>
            <person name="Yan J."/>
            <person name="Adam C."/>
            <person name="Keymanesh K."/>
            <person name="Ng V."/>
            <person name="Louie K."/>
            <person name="Northen T."/>
            <person name="Drula E."/>
            <person name="Henrissat B."/>
            <person name="Hsieh H.M."/>
            <person name="Youens-Clark K."/>
            <person name="Lutzoni F."/>
            <person name="Miadlikowska J."/>
            <person name="Eastwood D.C."/>
            <person name="Hamelin R.C."/>
            <person name="Grigoriev I.V."/>
            <person name="U'Ren J.M."/>
        </authorList>
    </citation>
    <scope>NUCLEOTIDE SEQUENCE [LARGE SCALE GENOMIC DNA]</scope>
    <source>
        <strain evidence="1 2">ER1909</strain>
    </source>
</reference>
<evidence type="ECO:0000313" key="2">
    <source>
        <dbReference type="Proteomes" id="UP001497680"/>
    </source>
</evidence>
<accession>A0ACC0D9R5</accession>
<evidence type="ECO:0000313" key="1">
    <source>
        <dbReference type="EMBL" id="KAI6089125.1"/>
    </source>
</evidence>
<organism evidence="1 2">
    <name type="scientific">Hypoxylon rubiginosum</name>
    <dbReference type="NCBI Taxonomy" id="110542"/>
    <lineage>
        <taxon>Eukaryota</taxon>
        <taxon>Fungi</taxon>
        <taxon>Dikarya</taxon>
        <taxon>Ascomycota</taxon>
        <taxon>Pezizomycotina</taxon>
        <taxon>Sordariomycetes</taxon>
        <taxon>Xylariomycetidae</taxon>
        <taxon>Xylariales</taxon>
        <taxon>Hypoxylaceae</taxon>
        <taxon>Hypoxylon</taxon>
    </lineage>
</organism>
<comment type="caution">
    <text evidence="1">The sequence shown here is derived from an EMBL/GenBank/DDBJ whole genome shotgun (WGS) entry which is preliminary data.</text>
</comment>
<gene>
    <name evidence="1" type="ORF">F4821DRAFT_268544</name>
</gene>
<name>A0ACC0D9R5_9PEZI</name>
<proteinExistence type="predicted"/>
<dbReference type="EMBL" id="MU394297">
    <property type="protein sequence ID" value="KAI6089125.1"/>
    <property type="molecule type" value="Genomic_DNA"/>
</dbReference>
<sequence length="361" mass="39676">MPPFRRAFATFCVLAPLIYIYWRQFTTPGGLLIDATPERIFNKTLGFSKIFVINLPSRTDRRDAMVLAGAVSNLSFSWIDGVTGDQVPDDIFPESDRGHSAGARGSWRSHMNALQTIVDKDLGSALILEDDIDWDIRLKSQLQTFAAASRTWLRESQSSKSEVELLDTTIGAGGNVESVYGAAWDVLWLGHCGADLPKAQKSLTSPLVVTILEDETVPAPQHLKPHPFALQDKLGKQYPPHTRVVHASSGNVCTLAYAVSQEGARKLLLDFNSRYDAQWDLMLQKWCEGTPPTCLTVQPPLFSHYYPKGGASDIQGQGGGYAKGSGSPYIRLSVRENLGRLVTGEPFSQMVDQLPDDGEPI</sequence>
<dbReference type="Proteomes" id="UP001497680">
    <property type="component" value="Unassembled WGS sequence"/>
</dbReference>